<dbReference type="Proteomes" id="UP001152797">
    <property type="component" value="Unassembled WGS sequence"/>
</dbReference>
<dbReference type="GO" id="GO:0003676">
    <property type="term" value="F:nucleic acid binding"/>
    <property type="evidence" value="ECO:0007669"/>
    <property type="project" value="InterPro"/>
</dbReference>
<dbReference type="PROSITE" id="PS50158">
    <property type="entry name" value="ZF_CCHC"/>
    <property type="match status" value="1"/>
</dbReference>
<dbReference type="GO" id="GO:0008270">
    <property type="term" value="F:zinc ion binding"/>
    <property type="evidence" value="ECO:0007669"/>
    <property type="project" value="UniProtKB-KW"/>
</dbReference>
<feature type="compositionally biased region" description="Polar residues" evidence="3">
    <location>
        <begin position="550"/>
        <end position="569"/>
    </location>
</feature>
<feature type="compositionally biased region" description="Basic residues" evidence="3">
    <location>
        <begin position="270"/>
        <end position="285"/>
    </location>
</feature>
<dbReference type="PANTHER" id="PTHR37984:SF5">
    <property type="entry name" value="PROTEIN NYNRIN-LIKE"/>
    <property type="match status" value="1"/>
</dbReference>
<feature type="region of interest" description="Disordered" evidence="3">
    <location>
        <begin position="1"/>
        <end position="20"/>
    </location>
</feature>
<keyword evidence="8" id="KW-1185">Reference proteome</keyword>
<feature type="compositionally biased region" description="Polar residues" evidence="3">
    <location>
        <begin position="655"/>
        <end position="665"/>
    </location>
</feature>
<dbReference type="SUPFAM" id="SSF57756">
    <property type="entry name" value="Retrovirus zinc finger-like domains"/>
    <property type="match status" value="1"/>
</dbReference>
<organism evidence="6">
    <name type="scientific">Cladocopium goreaui</name>
    <dbReference type="NCBI Taxonomy" id="2562237"/>
    <lineage>
        <taxon>Eukaryota</taxon>
        <taxon>Sar</taxon>
        <taxon>Alveolata</taxon>
        <taxon>Dinophyceae</taxon>
        <taxon>Suessiales</taxon>
        <taxon>Symbiodiniaceae</taxon>
        <taxon>Cladocopium</taxon>
    </lineage>
</organism>
<feature type="region of interest" description="Disordered" evidence="3">
    <location>
        <begin position="1417"/>
        <end position="1510"/>
    </location>
</feature>
<dbReference type="GO" id="GO:0015074">
    <property type="term" value="P:DNA integration"/>
    <property type="evidence" value="ECO:0007669"/>
    <property type="project" value="InterPro"/>
</dbReference>
<evidence type="ECO:0000313" key="6">
    <source>
        <dbReference type="EMBL" id="CAI3978281.1"/>
    </source>
</evidence>
<evidence type="ECO:0000313" key="8">
    <source>
        <dbReference type="Proteomes" id="UP001152797"/>
    </source>
</evidence>
<dbReference type="PANTHER" id="PTHR37984">
    <property type="entry name" value="PROTEIN CBG26694"/>
    <property type="match status" value="1"/>
</dbReference>
<dbReference type="InterPro" id="IPR001878">
    <property type="entry name" value="Znf_CCHC"/>
</dbReference>
<feature type="region of interest" description="Disordered" evidence="3">
    <location>
        <begin position="1365"/>
        <end position="1393"/>
    </location>
</feature>
<dbReference type="Pfam" id="PF07727">
    <property type="entry name" value="RVT_2"/>
    <property type="match status" value="1"/>
</dbReference>
<name>A0A9P1BUJ1_9DINO</name>
<dbReference type="InterPro" id="IPR012337">
    <property type="entry name" value="RNaseH-like_sf"/>
</dbReference>
<evidence type="ECO:0000259" key="5">
    <source>
        <dbReference type="PROSITE" id="PS50994"/>
    </source>
</evidence>
<dbReference type="InterPro" id="IPR013103">
    <property type="entry name" value="RVT_2"/>
</dbReference>
<dbReference type="OrthoDB" id="1099063at2759"/>
<keyword evidence="7" id="KW-0645">Protease</keyword>
<dbReference type="InterPro" id="IPR050951">
    <property type="entry name" value="Retrovirus_Pol_polyprotein"/>
</dbReference>
<protein>
    <submittedName>
        <fullName evidence="7">Copia protein (Gag-int-pol protein) [Cleaved into: Copia VLP protein Copia protease ]</fullName>
    </submittedName>
</protein>
<evidence type="ECO:0000256" key="2">
    <source>
        <dbReference type="SAM" id="Coils"/>
    </source>
</evidence>
<reference evidence="7 8" key="2">
    <citation type="submission" date="2024-05" db="EMBL/GenBank/DDBJ databases">
        <authorList>
            <person name="Chen Y."/>
            <person name="Shah S."/>
            <person name="Dougan E. K."/>
            <person name="Thang M."/>
            <person name="Chan C."/>
        </authorList>
    </citation>
    <scope>NUCLEOTIDE SEQUENCE [LARGE SCALE GENOMIC DNA]</scope>
</reference>
<reference evidence="6" key="1">
    <citation type="submission" date="2022-10" db="EMBL/GenBank/DDBJ databases">
        <authorList>
            <person name="Chen Y."/>
            <person name="Dougan E. K."/>
            <person name="Chan C."/>
            <person name="Rhodes N."/>
            <person name="Thang M."/>
        </authorList>
    </citation>
    <scope>NUCLEOTIDE SEQUENCE</scope>
</reference>
<dbReference type="GO" id="GO:0008233">
    <property type="term" value="F:peptidase activity"/>
    <property type="evidence" value="ECO:0007669"/>
    <property type="project" value="UniProtKB-KW"/>
</dbReference>
<keyword evidence="7" id="KW-0378">Hydrolase</keyword>
<feature type="domain" description="CCHC-type" evidence="4">
    <location>
        <begin position="308"/>
        <end position="324"/>
    </location>
</feature>
<feature type="region of interest" description="Disordered" evidence="3">
    <location>
        <begin position="548"/>
        <end position="569"/>
    </location>
</feature>
<dbReference type="EMBL" id="CAMXCT020000401">
    <property type="protein sequence ID" value="CAL1131656.1"/>
    <property type="molecule type" value="Genomic_DNA"/>
</dbReference>
<dbReference type="Gene3D" id="3.30.420.10">
    <property type="entry name" value="Ribonuclease H-like superfamily/Ribonuclease H"/>
    <property type="match status" value="1"/>
</dbReference>
<keyword evidence="1" id="KW-0863">Zinc-finger</keyword>
<keyword evidence="1" id="KW-0862">Zinc</keyword>
<dbReference type="GO" id="GO:0006508">
    <property type="term" value="P:proteolysis"/>
    <property type="evidence" value="ECO:0007669"/>
    <property type="project" value="UniProtKB-KW"/>
</dbReference>
<dbReference type="InterPro" id="IPR036397">
    <property type="entry name" value="RNaseH_sf"/>
</dbReference>
<dbReference type="SUPFAM" id="SSF53098">
    <property type="entry name" value="Ribonuclease H-like"/>
    <property type="match status" value="1"/>
</dbReference>
<feature type="region of interest" description="Disordered" evidence="3">
    <location>
        <begin position="263"/>
        <end position="300"/>
    </location>
</feature>
<dbReference type="EMBL" id="CAMXCT010000401">
    <property type="protein sequence ID" value="CAI3978281.1"/>
    <property type="molecule type" value="Genomic_DNA"/>
</dbReference>
<proteinExistence type="predicted"/>
<gene>
    <name evidence="6" type="ORF">C1SCF055_LOCUS6345</name>
</gene>
<comment type="caution">
    <text evidence="6">The sequence shown here is derived from an EMBL/GenBank/DDBJ whole genome shotgun (WGS) entry which is preliminary data.</text>
</comment>
<evidence type="ECO:0000313" key="7">
    <source>
        <dbReference type="EMBL" id="CAL4765593.1"/>
    </source>
</evidence>
<dbReference type="InterPro" id="IPR001584">
    <property type="entry name" value="Integrase_cat-core"/>
</dbReference>
<dbReference type="EMBL" id="CAMXCT030000401">
    <property type="protein sequence ID" value="CAL4765593.1"/>
    <property type="molecule type" value="Genomic_DNA"/>
</dbReference>
<keyword evidence="1" id="KW-0479">Metal-binding</keyword>
<feature type="compositionally biased region" description="Basic and acidic residues" evidence="3">
    <location>
        <begin position="1482"/>
        <end position="1497"/>
    </location>
</feature>
<dbReference type="InterPro" id="IPR036875">
    <property type="entry name" value="Znf_CCHC_sf"/>
</dbReference>
<sequence length="2223" mass="251413">MASARHYEAEGSSLSEPKRRAPPTCALQLAGTSRAAATTCCWQRELGEPLRAELPGGDLWRLLRLLVLYFEEIDFYLGYNLEILYDFDLVTYDLVIFDVYVVIFGYNLGVYDLKFDDGLNVVNYPLNKPYAGKAHEYVPEFSNKKALNFVIGQDSLPDATNTYAMKSSRGKESIYYEDDYNLTYEYDQDYEDNFDDGYAVDDNGSYWDEDECDGEADEAFMAEENAAEYDEVFAAYVEARQRMNQMRLARGYYPVVAMVPGGQNTSKAQGKGKKSAKGSKAKGKNLSKQSPKPPSARARGKAALGSVKCLRCGMAGHYAKACPQSVKRKAEGPAEGDHQVNMVADDDNPDFVQQVNMYEDDGEESEPDDTGIWDCGAASVLVSRMQLKRYLRQLLMAGFDVHDIKAWTCTKGFRFGNGNKDKTNICVLLPTWFEGCRRDVLVYVITGKVQFLLGRPLMERLKVSIDYADKKIKWGDGPWKPAQLGPKGEYVLRLAEQVIPLLNEPVKETLVPADFYDHVQLETEYPIMQLIQENETEEIHAADIDEVDEGQQQGTSSTRAQTTPTVTASPHSLMDLDELKDDVPPILVNSEGIAPIPFHTDGRAPICDEPVRQVRRQQGASNAVRKWRSGELSMEEQVTALDLDTTSPEEAIAQTDESFSPTSDSHAPKKLKTTDGPQNLKRLTGNKLRSMMNNVQQKINEHEKILLACSRNEQAGRKIKIWEVFAGKGRLTQILREKYPGKLQKEEPDSILLSPVCKLWSMMQELTLAQSAERRDELMRQREEDHDTILTFVAIVYEIQRRNGRDATVEHPWLARSWKTRAFSRMIGYDCYVDQCCYKLAMPDVDGVMKPVRKPTRFRTTGHIIYTMLYRECPGTHEHTPLEGYIPGVGHRTKLAENYPPKLAAKLAEALVSQVNHWEDVQAAENLEEAYNRCDGVGEGEDDSPPVSVTEPVQKNRELRRQVGNRPFEYVQRLHKNLGHVSNNTLCRMLEEVQATENVMTAAKNYVCPTCYARKRPAQAPPSSGLKSTEFNERIQVDSHWILSEDTIVHPGTPAAKRKKRELTGRQCVLTIVDHATRYCAVRILKGETAEEFTKGIERMWFKHFGVPKYLRIDEAKGWTSKHVREWASSRAICLEVQPAEQHTWLGVVERKHQVIRRALELYQDELGRHDLSALKEAAIYVPHGISQTEMVKGFTPQQWVLGKSMTYVHGLTSEIFNPGQEPLDEAGAFSQIQQKRLRAQMAWLKADSDAKLRRAFHQKFQDVQDMLVVGQKCWYWRVAGTGILQKAKWRGPARIVAIEDHEGTRVLWLCHGTSLIRCGERQVRPLVEEAGSVQPADVKAALKDLEDLKARSTTQFRDVVQAKIEPTLEDNLEDNNPPDNVTDYEPSLGDSDDERQIREQALPGVVQMVLPIPLQNTAAERDRTPRRAQHGLADDAARPMSIASTAEPAGDLPPQQGDRPASARRKSPKRRSNEPTSQQEKIPRREETEQAARELEAAASTPAPKSDDDGLFVDVLVHEVVGELPDGWRCVDGCFELDDMLYTAFRKGEVNPRHLDLQGQQEFIEAKKLELTQYFNNLVWEFATKEEGIRAERNGRTITARWNFTRELVVKLPNDCAALLGVEAPCYMRMLKSAYGLSDAPLLWYQEADRRLQANGWLRHPLDKCCYVLTDSNNQDKVIACLVLHVDDVLIGGEAEHPEFKQAMNNLKKSFNFGKWDELSPTSPIKYCGGIIEFKDGVVQTSYEDYVNKICPMTLRKGRNPEEPLSDQERSKARGLIGALQWPAGQGMPALAASVSVQAGDLAGGDGKVLQELNKTLRFAKSIAHHKMSYLAKPETKNDKTLDSLAIVLYVDAAFSVRKDHGSQGGFVILAGDKKVLTGQKTPMSTLSWRSFKLSRVCRSSLAAECQALATGLEELLLVKNYLTHLQFPRLGLQEVQKRAADNCATFTAAKKKSKEERKRTLQGTVGTRSTTAATLVALVMESNVQIANGNNYQVDKVNTETDIETYSPINVELYGMLSKIFVLTILVVLLTMAHFHRDLLMNKFNRMRKQVRHIFVMKKIPQRKLENRIRDLEEEVENHKASLELQKAGFLQEINKIETERTRIEDAKDRRIEALEEQIGGYQEELAFHTDMIRNMQTAINQYTRERDNLRFRLTTIEAGRFDVLASKHGTHWHRNPECQFLRNSENLKTLTPSKTACATYLCVAIGWDFACRSYYLLFGI</sequence>
<accession>A0A9P1BUJ1</accession>
<dbReference type="PROSITE" id="PS50994">
    <property type="entry name" value="INTEGRASE"/>
    <property type="match status" value="1"/>
</dbReference>
<evidence type="ECO:0000256" key="3">
    <source>
        <dbReference type="SAM" id="MobiDB-lite"/>
    </source>
</evidence>
<feature type="coiled-coil region" evidence="2">
    <location>
        <begin position="2064"/>
        <end position="2155"/>
    </location>
</feature>
<evidence type="ECO:0000256" key="1">
    <source>
        <dbReference type="PROSITE-ProRule" id="PRU00047"/>
    </source>
</evidence>
<evidence type="ECO:0000259" key="4">
    <source>
        <dbReference type="PROSITE" id="PS50158"/>
    </source>
</evidence>
<feature type="region of interest" description="Disordered" evidence="3">
    <location>
        <begin position="654"/>
        <end position="678"/>
    </location>
</feature>
<keyword evidence="2" id="KW-0175">Coiled coil</keyword>
<feature type="domain" description="Integrase catalytic" evidence="5">
    <location>
        <begin position="1017"/>
        <end position="1205"/>
    </location>
</feature>